<evidence type="ECO:0000313" key="1">
    <source>
        <dbReference type="EMBL" id="QQP87071.1"/>
    </source>
</evidence>
<dbReference type="Pfam" id="PF19614">
    <property type="entry name" value="DUF6119"/>
    <property type="match status" value="1"/>
</dbReference>
<sequence>MKTRPFSIFLLKQGYNASNSIKPTSDLLSNIGASNLPESASLYIADNMETTPWWVNYFGIESNLTQKNKGALIFLPVDDRCFALSFGFVSHHLIDASYEYDFGLKVTLNSLDPQELRSADIVDPSAARRKRMQLPITSDLTYLDFDSNSEILKSLTGKVKSEYVNLFKNATGSISLRVGLKIEPENLLGLCQQLLTLYNSEEYLTSFPNIQKIMPEKDPVKVAILNNILLENFINRNQDLLLSVPEIIDYKDNIFCTFSGKAGIQKVYSDVSLNGFYDYLDDRGINEITLDILKKTELNLCDSDGKTTGSYSVYRSLIFDTPLQSDNHIYHLCEGEWYRIDTDYLAKLKESIDAVCEDTNLIAYNHDNRNNGVLTYSEENYNQAAIEGKENFFCLDQTNISPDGYSQIEPCDILTFNEQAEQCILYHIKISSRSSQLSHLFNQGANSIELLYLEETCRDKLKELLQQQINNDLTIINNIIDKKNYKVIFGIITKKDKNLRSDNLPLFSKISLLRVLRALELSKTEVSLTFIQDDSLIKEGYSKHPQIIAIIKNDEHGKKELYPFQGQVFSHTIKINRCDKNIKEHDVDTKFKVYVKENENGELTYLRSGGYEVIQ</sequence>
<dbReference type="EMBL" id="CP067393">
    <property type="protein sequence ID" value="QQP87071.1"/>
    <property type="molecule type" value="Genomic_DNA"/>
</dbReference>
<dbReference type="AlphaFoldDB" id="A0A974NHX9"/>
<dbReference type="RefSeq" id="WP_201095668.1">
    <property type="nucleotide sequence ID" value="NZ_CP067393.1"/>
</dbReference>
<gene>
    <name evidence="1" type="ORF">JHT90_07455</name>
</gene>
<dbReference type="Proteomes" id="UP000595278">
    <property type="component" value="Chromosome"/>
</dbReference>
<proteinExistence type="predicted"/>
<organism evidence="1 2">
    <name type="scientific">Entomomonas asaccharolytica</name>
    <dbReference type="NCBI Taxonomy" id="2785331"/>
    <lineage>
        <taxon>Bacteria</taxon>
        <taxon>Pseudomonadati</taxon>
        <taxon>Pseudomonadota</taxon>
        <taxon>Gammaproteobacteria</taxon>
        <taxon>Pseudomonadales</taxon>
        <taxon>Pseudomonadaceae</taxon>
        <taxon>Entomomonas</taxon>
    </lineage>
</organism>
<reference evidence="1 2" key="1">
    <citation type="submission" date="2021-01" db="EMBL/GenBank/DDBJ databases">
        <title>Entomomonas sp. F2A isolated from a house cricket (Acheta domesticus).</title>
        <authorList>
            <person name="Spergser J."/>
            <person name="Busse H.-J."/>
        </authorList>
    </citation>
    <scope>NUCLEOTIDE SEQUENCE [LARGE SCALE GENOMIC DNA]</scope>
    <source>
        <strain evidence="1 2">F2A</strain>
    </source>
</reference>
<evidence type="ECO:0000313" key="2">
    <source>
        <dbReference type="Proteomes" id="UP000595278"/>
    </source>
</evidence>
<dbReference type="NCBIfam" id="TIGR04141">
    <property type="entry name" value="TIGR04141 family sporadically distributed protein"/>
    <property type="match status" value="1"/>
</dbReference>
<name>A0A974NHX9_9GAMM</name>
<accession>A0A974NHX9</accession>
<protein>
    <submittedName>
        <fullName evidence="1">TIGR04141 family sporadically distributed protein</fullName>
    </submittedName>
</protein>
<dbReference type="InterPro" id="IPR026487">
    <property type="entry name" value="CHP04141"/>
</dbReference>
<dbReference type="KEGG" id="eaz:JHT90_07455"/>
<keyword evidence="2" id="KW-1185">Reference proteome</keyword>